<dbReference type="InterPro" id="IPR014710">
    <property type="entry name" value="RmlC-like_jellyroll"/>
</dbReference>
<evidence type="ECO:0008006" key="5">
    <source>
        <dbReference type="Google" id="ProtNLM"/>
    </source>
</evidence>
<organism evidence="3 4">
    <name type="scientific">Caproiciproducens faecalis</name>
    <dbReference type="NCBI Taxonomy" id="2820301"/>
    <lineage>
        <taxon>Bacteria</taxon>
        <taxon>Bacillati</taxon>
        <taxon>Bacillota</taxon>
        <taxon>Clostridia</taxon>
        <taxon>Eubacteriales</taxon>
        <taxon>Acutalibacteraceae</taxon>
        <taxon>Caproiciproducens</taxon>
    </lineage>
</organism>
<keyword evidence="4" id="KW-1185">Reference proteome</keyword>
<dbReference type="InterPro" id="IPR051804">
    <property type="entry name" value="Carb_Metab_Reg_Kinase/Isom"/>
</dbReference>
<accession>A0ABS7DQ33</accession>
<keyword evidence="1" id="KW-0479">Metal-binding</keyword>
<gene>
    <name evidence="3" type="ORF">J5W02_07570</name>
</gene>
<reference evidence="3 4" key="1">
    <citation type="submission" date="2021-03" db="EMBL/GenBank/DDBJ databases">
        <title>Caproiciproducens sp. nov. isolated from feces of cow.</title>
        <authorList>
            <person name="Choi J.-Y."/>
        </authorList>
    </citation>
    <scope>NUCLEOTIDE SEQUENCE [LARGE SCALE GENOMIC DNA]</scope>
    <source>
        <strain evidence="3 4">AGMB10547</strain>
    </source>
</reference>
<dbReference type="EMBL" id="JAGFNZ010000002">
    <property type="protein sequence ID" value="MBW7572671.1"/>
    <property type="molecule type" value="Genomic_DNA"/>
</dbReference>
<evidence type="ECO:0000256" key="2">
    <source>
        <dbReference type="ARBA" id="ARBA00022833"/>
    </source>
</evidence>
<dbReference type="InterPro" id="IPR011051">
    <property type="entry name" value="RmlC_Cupin_sf"/>
</dbReference>
<dbReference type="Proteomes" id="UP000719942">
    <property type="component" value="Unassembled WGS sequence"/>
</dbReference>
<protein>
    <recommendedName>
        <fullName evidence="5">Mannose-6-phosphate isomerase</fullName>
    </recommendedName>
</protein>
<dbReference type="PANTHER" id="PTHR42742:SF3">
    <property type="entry name" value="FRUCTOKINASE"/>
    <property type="match status" value="1"/>
</dbReference>
<sequence length="360" mass="40119">MSEWSEKPILFDDDRITRPYIGGKLLNEWRRMPAAEDAHNCEELLVTSIGAISKGHGEGYAVSRTIPEQGAVSLTDIISSDPDGILGEKYNKHNPSHLSVLARAGDTIVRLVLQCHPKAEDAKKYFHSNCGKTEAWYIARTREVKDEINCVYVGFKKHVTKELWSDLCKNQKVQEMVDCLHKIPVEQGDVVLIPAGMPHAVGPGCIFLEVHECSDVTIRAERNINGVLLTDEEMFNGLSFEDGINLFDFETYTEEEIRKKAVMKAKDVVRENDSTQTQMIDVCDTNAFGMQIVDVADQFTLGEFDGHRILIAIDGDIELQWQGGSIQLIQGHGALIPSDCKDLKLVAKNAKAMIGLPPRI</sequence>
<evidence type="ECO:0000256" key="1">
    <source>
        <dbReference type="ARBA" id="ARBA00022723"/>
    </source>
</evidence>
<dbReference type="PANTHER" id="PTHR42742">
    <property type="entry name" value="TRANSCRIPTIONAL REPRESSOR MPRA"/>
    <property type="match status" value="1"/>
</dbReference>
<evidence type="ECO:0000313" key="4">
    <source>
        <dbReference type="Proteomes" id="UP000719942"/>
    </source>
</evidence>
<dbReference type="SUPFAM" id="SSF51182">
    <property type="entry name" value="RmlC-like cupins"/>
    <property type="match status" value="1"/>
</dbReference>
<dbReference type="Gene3D" id="2.60.120.10">
    <property type="entry name" value="Jelly Rolls"/>
    <property type="match status" value="2"/>
</dbReference>
<name>A0ABS7DQ33_9FIRM</name>
<proteinExistence type="predicted"/>
<evidence type="ECO:0000313" key="3">
    <source>
        <dbReference type="EMBL" id="MBW7572671.1"/>
    </source>
</evidence>
<comment type="caution">
    <text evidence="3">The sequence shown here is derived from an EMBL/GenBank/DDBJ whole genome shotgun (WGS) entry which is preliminary data.</text>
</comment>
<keyword evidence="2" id="KW-0862">Zinc</keyword>
<dbReference type="RefSeq" id="WP_219965061.1">
    <property type="nucleotide sequence ID" value="NZ_JAGFNZ010000002.1"/>
</dbReference>
<dbReference type="CDD" id="cd07010">
    <property type="entry name" value="cupin_PMI_type_I_N_bac"/>
    <property type="match status" value="1"/>
</dbReference>